<name>A0A4R5Q6H8_9PROT</name>
<accession>A0A4R5Q6H8</accession>
<proteinExistence type="predicted"/>
<comment type="caution">
    <text evidence="2">The sequence shown here is derived from an EMBL/GenBank/DDBJ whole genome shotgun (WGS) entry which is preliminary data.</text>
</comment>
<feature type="compositionally biased region" description="Basic and acidic residues" evidence="1">
    <location>
        <begin position="1"/>
        <end position="11"/>
    </location>
</feature>
<evidence type="ECO:0000313" key="3">
    <source>
        <dbReference type="Proteomes" id="UP000295096"/>
    </source>
</evidence>
<reference evidence="2 3" key="1">
    <citation type="journal article" date="2016" name="J. Microbiol.">
        <title>Dankookia rubra gen. nov., sp. nov., an alphaproteobacterium isolated from sediment of a shallow stream.</title>
        <authorList>
            <person name="Kim W.H."/>
            <person name="Kim D.H."/>
            <person name="Kang K."/>
            <person name="Ahn T.Y."/>
        </authorList>
    </citation>
    <scope>NUCLEOTIDE SEQUENCE [LARGE SCALE GENOMIC DNA]</scope>
    <source>
        <strain evidence="2 3">JCM30602</strain>
    </source>
</reference>
<keyword evidence="3" id="KW-1185">Reference proteome</keyword>
<dbReference type="RefSeq" id="WP_133292697.1">
    <property type="nucleotide sequence ID" value="NZ_SMSJ01000118.1"/>
</dbReference>
<dbReference type="Proteomes" id="UP000295096">
    <property type="component" value="Unassembled WGS sequence"/>
</dbReference>
<evidence type="ECO:0000256" key="1">
    <source>
        <dbReference type="SAM" id="MobiDB-lite"/>
    </source>
</evidence>
<dbReference type="AlphaFoldDB" id="A0A4R5Q6H8"/>
<feature type="region of interest" description="Disordered" evidence="1">
    <location>
        <begin position="1"/>
        <end position="37"/>
    </location>
</feature>
<evidence type="ECO:0000313" key="2">
    <source>
        <dbReference type="EMBL" id="TDH58472.1"/>
    </source>
</evidence>
<protein>
    <submittedName>
        <fullName evidence="2">IS3 family transposase</fullName>
    </submittedName>
</protein>
<sequence>MDHNHSDKPERAPTCAQDVDTRALTGGAGPERRNSARRKLAAVTRLLRGEPLEAVARELNLTVARLGESRDRALVGAEAAMKERERDSRDEEVLRLKAKLGEVTMANELLEQKIAALEGGRPLARRRSRR</sequence>
<dbReference type="EMBL" id="SMSJ01000118">
    <property type="protein sequence ID" value="TDH58472.1"/>
    <property type="molecule type" value="Genomic_DNA"/>
</dbReference>
<gene>
    <name evidence="2" type="ORF">E2C06_32400</name>
</gene>
<organism evidence="2 3">
    <name type="scientific">Dankookia rubra</name>
    <dbReference type="NCBI Taxonomy" id="1442381"/>
    <lineage>
        <taxon>Bacteria</taxon>
        <taxon>Pseudomonadati</taxon>
        <taxon>Pseudomonadota</taxon>
        <taxon>Alphaproteobacteria</taxon>
        <taxon>Acetobacterales</taxon>
        <taxon>Roseomonadaceae</taxon>
        <taxon>Dankookia</taxon>
    </lineage>
</organism>
<dbReference type="OrthoDB" id="1095781at2"/>